<dbReference type="Pfam" id="PF11360">
    <property type="entry name" value="DUF3110"/>
    <property type="match status" value="1"/>
</dbReference>
<evidence type="ECO:0000256" key="2">
    <source>
        <dbReference type="SAM" id="Phobius"/>
    </source>
</evidence>
<feature type="region of interest" description="Disordered" evidence="1">
    <location>
        <begin position="354"/>
        <end position="389"/>
    </location>
</feature>
<keyword evidence="2" id="KW-0812">Transmembrane</keyword>
<reference evidence="3 4" key="1">
    <citation type="journal article" date="2021" name="Nat. Commun.">
        <title>Incipient diploidization of the medicinal plant Perilla within 10,000 years.</title>
        <authorList>
            <person name="Zhang Y."/>
            <person name="Shen Q."/>
            <person name="Leng L."/>
            <person name="Zhang D."/>
            <person name="Chen S."/>
            <person name="Shi Y."/>
            <person name="Ning Z."/>
            <person name="Chen S."/>
        </authorList>
    </citation>
    <scope>NUCLEOTIDE SEQUENCE [LARGE SCALE GENOMIC DNA]</scope>
    <source>
        <strain evidence="4">cv. PC099</strain>
    </source>
</reference>
<keyword evidence="2" id="KW-0472">Membrane</keyword>
<name>A0AAD4JDP9_PERFH</name>
<feature type="compositionally biased region" description="Basic and acidic residues" evidence="1">
    <location>
        <begin position="372"/>
        <end position="381"/>
    </location>
</feature>
<proteinExistence type="predicted"/>
<dbReference type="Proteomes" id="UP001190926">
    <property type="component" value="Unassembled WGS sequence"/>
</dbReference>
<feature type="compositionally biased region" description="Basic and acidic residues" evidence="1">
    <location>
        <begin position="232"/>
        <end position="241"/>
    </location>
</feature>
<gene>
    <name evidence="3" type="ORF">C2S53_012806</name>
</gene>
<feature type="compositionally biased region" description="Basic and acidic residues" evidence="1">
    <location>
        <begin position="216"/>
        <end position="225"/>
    </location>
</feature>
<dbReference type="AlphaFoldDB" id="A0AAD4JDP9"/>
<dbReference type="PANTHER" id="PTHR34962">
    <property type="entry name" value="EMBRYO DEFECTIVE 1703-RELATED"/>
    <property type="match status" value="1"/>
</dbReference>
<dbReference type="EMBL" id="SDAM02000081">
    <property type="protein sequence ID" value="KAH6831931.1"/>
    <property type="molecule type" value="Genomic_DNA"/>
</dbReference>
<feature type="transmembrane region" description="Helical" evidence="2">
    <location>
        <begin position="138"/>
        <end position="159"/>
    </location>
</feature>
<sequence>MAALHHGAATALHHRRFRPDNIVRVKPVFFVSSFSTSFPAKRARRRNHLREKILKTQKNPIIPKLPPANPIVPIEHQPQEIKEVDINQETQEFEKPEASELAEGEEIQELQELQEVEVSVPAGVGIDGRIGKNQFLKYGLWFVGAFVFQTVCAVLFFGLDDNDNKREIVNGSGELRAKDVVLGENGNGGMDGSVDVEMEKKIEEIRLMAREVRERERLQSKRNGDDGEDGEEGGKHVKSGIEEEVDGTMVRLRKKLEKTRFKTPVVGNSSMETKRSDEVEKGDLLYKKKYKFREFSGDMIEKPKGFVGSDDSRVNGDIGEVNGDAGLGDGENQTKLSDDDPKAIDVVDVVEEDNKKGMSVTSESTRNTRSKVTKERGTSKEGKRKGVAKPKVIDGNVLEKHKGVSALEPVKSSKLNVEAVKSVKSVKSSDLDTAVVSDKLSAGNGSVRGKGFGKTKSATKSKSEDGLWWSNLPYVLVIFMQRSTGGEGLYTLKTLSSTEDQISYTVAFEDRADATNFCYLLESFFEELGDFNAEVVPLTVKELKEAVKSYSLRALVVKRGQLQLYAGQPLPDAEMALRAMIQQA</sequence>
<protein>
    <submittedName>
        <fullName evidence="3">Uncharacterized protein</fullName>
    </submittedName>
</protein>
<dbReference type="InterPro" id="IPR021503">
    <property type="entry name" value="DUF3110"/>
</dbReference>
<organism evidence="3 4">
    <name type="scientific">Perilla frutescens var. hirtella</name>
    <name type="common">Perilla citriodora</name>
    <name type="synonym">Perilla setoyensis</name>
    <dbReference type="NCBI Taxonomy" id="608512"/>
    <lineage>
        <taxon>Eukaryota</taxon>
        <taxon>Viridiplantae</taxon>
        <taxon>Streptophyta</taxon>
        <taxon>Embryophyta</taxon>
        <taxon>Tracheophyta</taxon>
        <taxon>Spermatophyta</taxon>
        <taxon>Magnoliopsida</taxon>
        <taxon>eudicotyledons</taxon>
        <taxon>Gunneridae</taxon>
        <taxon>Pentapetalae</taxon>
        <taxon>asterids</taxon>
        <taxon>lamiids</taxon>
        <taxon>Lamiales</taxon>
        <taxon>Lamiaceae</taxon>
        <taxon>Nepetoideae</taxon>
        <taxon>Elsholtzieae</taxon>
        <taxon>Perilla</taxon>
    </lineage>
</organism>
<evidence type="ECO:0000256" key="1">
    <source>
        <dbReference type="SAM" id="MobiDB-lite"/>
    </source>
</evidence>
<feature type="region of interest" description="Disordered" evidence="1">
    <location>
        <begin position="216"/>
        <end position="242"/>
    </location>
</feature>
<evidence type="ECO:0000313" key="4">
    <source>
        <dbReference type="Proteomes" id="UP001190926"/>
    </source>
</evidence>
<keyword evidence="4" id="KW-1185">Reference proteome</keyword>
<comment type="caution">
    <text evidence="3">The sequence shown here is derived from an EMBL/GenBank/DDBJ whole genome shotgun (WGS) entry which is preliminary data.</text>
</comment>
<accession>A0AAD4JDP9</accession>
<evidence type="ECO:0000313" key="3">
    <source>
        <dbReference type="EMBL" id="KAH6831931.1"/>
    </source>
</evidence>
<keyword evidence="2" id="KW-1133">Transmembrane helix</keyword>
<dbReference type="PANTHER" id="PTHR34962:SF3">
    <property type="entry name" value="ABC SUBFAMILY C PROTEIN"/>
    <property type="match status" value="1"/>
</dbReference>